<evidence type="ECO:0000313" key="1">
    <source>
        <dbReference type="EMBL" id="SVA39313.1"/>
    </source>
</evidence>
<organism evidence="1">
    <name type="scientific">marine metagenome</name>
    <dbReference type="NCBI Taxonomy" id="408172"/>
    <lineage>
        <taxon>unclassified sequences</taxon>
        <taxon>metagenomes</taxon>
        <taxon>ecological metagenomes</taxon>
    </lineage>
</organism>
<name>A0A381VIL7_9ZZZZ</name>
<protein>
    <submittedName>
        <fullName evidence="1">Uncharacterized protein</fullName>
    </submittedName>
</protein>
<reference evidence="1" key="1">
    <citation type="submission" date="2018-05" db="EMBL/GenBank/DDBJ databases">
        <authorList>
            <person name="Lanie J.A."/>
            <person name="Ng W.-L."/>
            <person name="Kazmierczak K.M."/>
            <person name="Andrzejewski T.M."/>
            <person name="Davidsen T.M."/>
            <person name="Wayne K.J."/>
            <person name="Tettelin H."/>
            <person name="Glass J.I."/>
            <person name="Rusch D."/>
            <person name="Podicherti R."/>
            <person name="Tsui H.-C.T."/>
            <person name="Winkler M.E."/>
        </authorList>
    </citation>
    <scope>NUCLEOTIDE SEQUENCE</scope>
</reference>
<dbReference type="EMBL" id="UINC01008742">
    <property type="protein sequence ID" value="SVA39313.1"/>
    <property type="molecule type" value="Genomic_DNA"/>
</dbReference>
<sequence>MLKELKVDTTIRNMKQELQVAAI</sequence>
<accession>A0A381VIL7</accession>
<dbReference type="AlphaFoldDB" id="A0A381VIL7"/>
<proteinExistence type="predicted"/>
<gene>
    <name evidence="1" type="ORF">METZ01_LOCUS92167</name>
</gene>